<evidence type="ECO:0000256" key="4">
    <source>
        <dbReference type="ARBA" id="ARBA00022692"/>
    </source>
</evidence>
<organism evidence="9 10">
    <name type="scientific">Spirochaeta lutea</name>
    <dbReference type="NCBI Taxonomy" id="1480694"/>
    <lineage>
        <taxon>Bacteria</taxon>
        <taxon>Pseudomonadati</taxon>
        <taxon>Spirochaetota</taxon>
        <taxon>Spirochaetia</taxon>
        <taxon>Spirochaetales</taxon>
        <taxon>Spirochaetaceae</taxon>
        <taxon>Spirochaeta</taxon>
    </lineage>
</organism>
<dbReference type="PANTHER" id="PTHR43005">
    <property type="entry name" value="BLR7065 PROTEIN"/>
    <property type="match status" value="1"/>
</dbReference>
<keyword evidence="4 7" id="KW-0812">Transmembrane</keyword>
<feature type="transmembrane region" description="Helical" evidence="7">
    <location>
        <begin position="111"/>
        <end position="130"/>
    </location>
</feature>
<evidence type="ECO:0000313" key="10">
    <source>
        <dbReference type="Proteomes" id="UP000029692"/>
    </source>
</evidence>
<proteinExistence type="inferred from homology"/>
<sequence>MLGTASYKVQRRILIGTFLLAPLALLFVFTLLPVLNMFYYSLLEWKGLGDNTRFVGLGNYSRIFSNPEYFSVLTVSLYYLLGTFLQLALALFFATLISYGVRFREFFKGVMFFPFLMNGVAIGFIFLYFYRPDGTLDSFLRLIGAGDAVRYWLRNPGLINISLAATSVWRYMGFNFVIFLGAIQSIPGEIYDAAAIDGANKWQQFLYIIYPSIKRIVQLNLILAINGAISVFEIPYIMTGGNNGSRTFVIQTVETAFKYNKFGLASAMAVVLFFIVLLVTGMQNLFFKKEDQ</sequence>
<evidence type="ECO:0000256" key="5">
    <source>
        <dbReference type="ARBA" id="ARBA00022989"/>
    </source>
</evidence>
<dbReference type="PROSITE" id="PS50928">
    <property type="entry name" value="ABC_TM1"/>
    <property type="match status" value="1"/>
</dbReference>
<feature type="transmembrane region" description="Helical" evidence="7">
    <location>
        <begin position="12"/>
        <end position="35"/>
    </location>
</feature>
<keyword evidence="6 7" id="KW-0472">Membrane</keyword>
<dbReference type="InterPro" id="IPR035906">
    <property type="entry name" value="MetI-like_sf"/>
</dbReference>
<dbReference type="GO" id="GO:0055085">
    <property type="term" value="P:transmembrane transport"/>
    <property type="evidence" value="ECO:0007669"/>
    <property type="project" value="InterPro"/>
</dbReference>
<dbReference type="InterPro" id="IPR000515">
    <property type="entry name" value="MetI-like"/>
</dbReference>
<accession>A0A098QV67</accession>
<gene>
    <name evidence="9" type="ORF">DC28_11810</name>
</gene>
<dbReference type="STRING" id="1480694.DC28_11810"/>
<feature type="transmembrane region" description="Helical" evidence="7">
    <location>
        <begin position="262"/>
        <end position="287"/>
    </location>
</feature>
<comment type="subcellular location">
    <subcellularLocation>
        <location evidence="1 7">Cell membrane</location>
        <topology evidence="1 7">Multi-pass membrane protein</topology>
    </subcellularLocation>
</comment>
<feature type="domain" description="ABC transmembrane type-1" evidence="8">
    <location>
        <begin position="72"/>
        <end position="283"/>
    </location>
</feature>
<comment type="caution">
    <text evidence="9">The sequence shown here is derived from an EMBL/GenBank/DDBJ whole genome shotgun (WGS) entry which is preliminary data.</text>
</comment>
<evidence type="ECO:0000256" key="2">
    <source>
        <dbReference type="ARBA" id="ARBA00022448"/>
    </source>
</evidence>
<evidence type="ECO:0000259" key="8">
    <source>
        <dbReference type="PROSITE" id="PS50928"/>
    </source>
</evidence>
<dbReference type="EMBL" id="JNUP01000066">
    <property type="protein sequence ID" value="KGE71456.1"/>
    <property type="molecule type" value="Genomic_DNA"/>
</dbReference>
<dbReference type="eggNOG" id="COG1175">
    <property type="taxonomic scope" value="Bacteria"/>
</dbReference>
<keyword evidence="5 7" id="KW-1133">Transmembrane helix</keyword>
<keyword evidence="10" id="KW-1185">Reference proteome</keyword>
<reference evidence="9 10" key="1">
    <citation type="submission" date="2014-05" db="EMBL/GenBank/DDBJ databases">
        <title>De novo Genome Sequence of Spirocheata sp.</title>
        <authorList>
            <person name="Shivani Y."/>
            <person name="Subhash Y."/>
            <person name="Tushar L."/>
            <person name="Sasikala C."/>
            <person name="Ramana C.V."/>
        </authorList>
    </citation>
    <scope>NUCLEOTIDE SEQUENCE [LARGE SCALE GENOMIC DNA]</scope>
    <source>
        <strain evidence="9 10">JC230</strain>
    </source>
</reference>
<dbReference type="SUPFAM" id="SSF161098">
    <property type="entry name" value="MetI-like"/>
    <property type="match status" value="1"/>
</dbReference>
<comment type="similarity">
    <text evidence="7">Belongs to the binding-protein-dependent transport system permease family.</text>
</comment>
<feature type="transmembrane region" description="Helical" evidence="7">
    <location>
        <begin position="158"/>
        <end position="183"/>
    </location>
</feature>
<dbReference type="CDD" id="cd06261">
    <property type="entry name" value="TM_PBP2"/>
    <property type="match status" value="1"/>
</dbReference>
<evidence type="ECO:0000256" key="7">
    <source>
        <dbReference type="RuleBase" id="RU363032"/>
    </source>
</evidence>
<keyword evidence="3" id="KW-1003">Cell membrane</keyword>
<dbReference type="AlphaFoldDB" id="A0A098QV67"/>
<name>A0A098QV67_9SPIO</name>
<dbReference type="Proteomes" id="UP000029692">
    <property type="component" value="Unassembled WGS sequence"/>
</dbReference>
<protein>
    <submittedName>
        <fullName evidence="9">ABC transporter permease</fullName>
    </submittedName>
</protein>
<evidence type="ECO:0000256" key="3">
    <source>
        <dbReference type="ARBA" id="ARBA00022475"/>
    </source>
</evidence>
<dbReference type="GO" id="GO:0005886">
    <property type="term" value="C:plasma membrane"/>
    <property type="evidence" value="ECO:0007669"/>
    <property type="project" value="UniProtKB-SubCell"/>
</dbReference>
<dbReference type="Pfam" id="PF00528">
    <property type="entry name" value="BPD_transp_1"/>
    <property type="match status" value="1"/>
</dbReference>
<evidence type="ECO:0000313" key="9">
    <source>
        <dbReference type="EMBL" id="KGE71456.1"/>
    </source>
</evidence>
<feature type="transmembrane region" description="Helical" evidence="7">
    <location>
        <begin position="219"/>
        <end position="238"/>
    </location>
</feature>
<dbReference type="PANTHER" id="PTHR43005:SF2">
    <property type="entry name" value="INTEGRAL MEMBRANE SUGAR TRANSPORT PROTEIN"/>
    <property type="match status" value="1"/>
</dbReference>
<evidence type="ECO:0000256" key="6">
    <source>
        <dbReference type="ARBA" id="ARBA00023136"/>
    </source>
</evidence>
<feature type="transmembrane region" description="Helical" evidence="7">
    <location>
        <begin position="77"/>
        <end position="99"/>
    </location>
</feature>
<keyword evidence="2 7" id="KW-0813">Transport</keyword>
<dbReference type="Gene3D" id="1.10.3720.10">
    <property type="entry name" value="MetI-like"/>
    <property type="match status" value="1"/>
</dbReference>
<evidence type="ECO:0000256" key="1">
    <source>
        <dbReference type="ARBA" id="ARBA00004651"/>
    </source>
</evidence>
<dbReference type="OrthoDB" id="145927at2"/>